<dbReference type="AlphaFoldDB" id="A0A3P6E8L9"/>
<accession>A0A3P6E8L9</accession>
<reference evidence="1" key="1">
    <citation type="submission" date="2018-11" db="EMBL/GenBank/DDBJ databases">
        <authorList>
            <consortium name="Genoscope - CEA"/>
            <person name="William W."/>
        </authorList>
    </citation>
    <scope>NUCLEOTIDE SEQUENCE</scope>
</reference>
<evidence type="ECO:0000313" key="1">
    <source>
        <dbReference type="EMBL" id="VDD30515.1"/>
    </source>
</evidence>
<protein>
    <submittedName>
        <fullName evidence="1">Uncharacterized protein</fullName>
    </submittedName>
</protein>
<organism evidence="1">
    <name type="scientific">Brassica oleracea</name>
    <name type="common">Wild cabbage</name>
    <dbReference type="NCBI Taxonomy" id="3712"/>
    <lineage>
        <taxon>Eukaryota</taxon>
        <taxon>Viridiplantae</taxon>
        <taxon>Streptophyta</taxon>
        <taxon>Embryophyta</taxon>
        <taxon>Tracheophyta</taxon>
        <taxon>Spermatophyta</taxon>
        <taxon>Magnoliopsida</taxon>
        <taxon>eudicotyledons</taxon>
        <taxon>Gunneridae</taxon>
        <taxon>Pentapetalae</taxon>
        <taxon>rosids</taxon>
        <taxon>malvids</taxon>
        <taxon>Brassicales</taxon>
        <taxon>Brassicaceae</taxon>
        <taxon>Brassiceae</taxon>
        <taxon>Brassica</taxon>
    </lineage>
</organism>
<dbReference type="EMBL" id="LR031875">
    <property type="protein sequence ID" value="VDD30515.1"/>
    <property type="molecule type" value="Genomic_DNA"/>
</dbReference>
<name>A0A3P6E8L9_BRAOL</name>
<proteinExistence type="predicted"/>
<sequence>MELGFVNQVRPHLTFKAYKLRSFILGSSSHLFGRNLGNHFFSMHMVTRFMHHVRRHTLIVLEKKVPVGAWRNIDNFLVTNNAW</sequence>
<gene>
    <name evidence="1" type="ORF">BOLC9T55838H</name>
</gene>